<evidence type="ECO:0000313" key="3">
    <source>
        <dbReference type="Proteomes" id="UP001138793"/>
    </source>
</evidence>
<reference evidence="2" key="1">
    <citation type="submission" date="2021-03" db="EMBL/GenBank/DDBJ databases">
        <title>Genomic Encyclopedia of Type Strains, Phase IV (KMG-IV): sequencing the most valuable type-strain genomes for metagenomic binning, comparative biology and taxonomic classification.</title>
        <authorList>
            <person name="Goeker M."/>
        </authorList>
    </citation>
    <scope>NUCLEOTIDE SEQUENCE</scope>
    <source>
        <strain evidence="2">DSM 107338</strain>
    </source>
</reference>
<name>A0A9X1CJQ7_9BACI</name>
<protein>
    <submittedName>
        <fullName evidence="2">DNA-binding PadR family transcriptional regulator</fullName>
    </submittedName>
</protein>
<dbReference type="SUPFAM" id="SSF46785">
    <property type="entry name" value="Winged helix' DNA-binding domain"/>
    <property type="match status" value="1"/>
</dbReference>
<evidence type="ECO:0000313" key="2">
    <source>
        <dbReference type="EMBL" id="MBP2079168.1"/>
    </source>
</evidence>
<dbReference type="PANTHER" id="PTHR43252:SF6">
    <property type="entry name" value="NEGATIVE TRANSCRIPTION REGULATOR PADR"/>
    <property type="match status" value="1"/>
</dbReference>
<dbReference type="InterPro" id="IPR036390">
    <property type="entry name" value="WH_DNA-bd_sf"/>
</dbReference>
<sequence>MSVKYGILTLLYLQKNHGYDLKLELESLLGTKGKINPGQIYTTLDRLIRDLLVSSVGMDDQERKLYEITTEGKNELENWLLELVPYHSTKDDFHFKWSCARKIGFEQEKKMLDQQKATIMKDVMELTKLKTEFLLRGDENRYLLISGTLLHLEADLNWIHQVENRNRS</sequence>
<proteinExistence type="predicted"/>
<dbReference type="AlphaFoldDB" id="A0A9X1CJQ7"/>
<comment type="caution">
    <text evidence="2">The sequence shown here is derived from an EMBL/GenBank/DDBJ whole genome shotgun (WGS) entry which is preliminary data.</text>
</comment>
<keyword evidence="2" id="KW-0238">DNA-binding</keyword>
<evidence type="ECO:0000259" key="1">
    <source>
        <dbReference type="Pfam" id="PF03551"/>
    </source>
</evidence>
<dbReference type="PANTHER" id="PTHR43252">
    <property type="entry name" value="TRANSCRIPTIONAL REGULATOR YQJI"/>
    <property type="match status" value="1"/>
</dbReference>
<keyword evidence="3" id="KW-1185">Reference proteome</keyword>
<dbReference type="Proteomes" id="UP001138793">
    <property type="component" value="Unassembled WGS sequence"/>
</dbReference>
<feature type="domain" description="Transcription regulator PadR N-terminal" evidence="1">
    <location>
        <begin position="7"/>
        <end position="77"/>
    </location>
</feature>
<dbReference type="InterPro" id="IPR005149">
    <property type="entry name" value="Tscrpt_reg_PadR_N"/>
</dbReference>
<dbReference type="Pfam" id="PF03551">
    <property type="entry name" value="PadR"/>
    <property type="match status" value="1"/>
</dbReference>
<dbReference type="InterPro" id="IPR036388">
    <property type="entry name" value="WH-like_DNA-bd_sf"/>
</dbReference>
<dbReference type="Gene3D" id="1.10.10.10">
    <property type="entry name" value="Winged helix-like DNA-binding domain superfamily/Winged helix DNA-binding domain"/>
    <property type="match status" value="1"/>
</dbReference>
<organism evidence="2 3">
    <name type="scientific">Oceanobacillus polygoni</name>
    <dbReference type="NCBI Taxonomy" id="1235259"/>
    <lineage>
        <taxon>Bacteria</taxon>
        <taxon>Bacillati</taxon>
        <taxon>Bacillota</taxon>
        <taxon>Bacilli</taxon>
        <taxon>Bacillales</taxon>
        <taxon>Bacillaceae</taxon>
        <taxon>Oceanobacillus</taxon>
    </lineage>
</organism>
<gene>
    <name evidence="2" type="ORF">J2Z64_003439</name>
</gene>
<dbReference type="OrthoDB" id="9783723at2"/>
<dbReference type="RefSeq" id="WP_149476632.1">
    <property type="nucleotide sequence ID" value="NZ_JAGGMB010000013.1"/>
</dbReference>
<accession>A0A9X1CJQ7</accession>
<dbReference type="GO" id="GO:0003677">
    <property type="term" value="F:DNA binding"/>
    <property type="evidence" value="ECO:0007669"/>
    <property type="project" value="UniProtKB-KW"/>
</dbReference>
<dbReference type="EMBL" id="JAGGMB010000013">
    <property type="protein sequence ID" value="MBP2079168.1"/>
    <property type="molecule type" value="Genomic_DNA"/>
</dbReference>